<evidence type="ECO:0000313" key="11">
    <source>
        <dbReference type="Proteomes" id="UP000027222"/>
    </source>
</evidence>
<dbReference type="InterPro" id="IPR037110">
    <property type="entry name" value="Betagal_dom2_sf"/>
</dbReference>
<dbReference type="PANTHER" id="PTHR23421">
    <property type="entry name" value="BETA-GALACTOSIDASE RELATED"/>
    <property type="match status" value="1"/>
</dbReference>
<evidence type="ECO:0000256" key="6">
    <source>
        <dbReference type="ARBA" id="ARBA00023180"/>
    </source>
</evidence>
<dbReference type="EC" id="3.2.1.23" evidence="3"/>
<dbReference type="InterPro" id="IPR025972">
    <property type="entry name" value="BetaGal_dom3"/>
</dbReference>
<evidence type="ECO:0000313" key="10">
    <source>
        <dbReference type="EMBL" id="KDR66703.1"/>
    </source>
</evidence>
<evidence type="ECO:0000256" key="7">
    <source>
        <dbReference type="ARBA" id="ARBA00023295"/>
    </source>
</evidence>
<comment type="similarity">
    <text evidence="2 8">Belongs to the glycosyl hydrolase 35 family.</text>
</comment>
<dbReference type="Pfam" id="PF13363">
    <property type="entry name" value="BetaGal_dom3"/>
    <property type="match status" value="1"/>
</dbReference>
<dbReference type="AlphaFoldDB" id="A0A067SIV4"/>
<proteinExistence type="inferred from homology"/>
<dbReference type="EMBL" id="KL142420">
    <property type="protein sequence ID" value="KDR66703.1"/>
    <property type="molecule type" value="Genomic_DNA"/>
</dbReference>
<dbReference type="Gene3D" id="2.60.390.10">
    <property type="entry name" value="Beta-galactosidase, domain 3"/>
    <property type="match status" value="1"/>
</dbReference>
<keyword evidence="6" id="KW-0325">Glycoprotein</keyword>
<keyword evidence="11" id="KW-1185">Reference proteome</keyword>
<dbReference type="Gene3D" id="2.60.120.260">
    <property type="entry name" value="Galactose-binding domain-like"/>
    <property type="match status" value="2"/>
</dbReference>
<accession>A0A067SIV4</accession>
<protein>
    <recommendedName>
        <fullName evidence="3">beta-galactosidase</fullName>
        <ecNumber evidence="3">3.2.1.23</ecNumber>
    </recommendedName>
</protein>
<dbReference type="InterPro" id="IPR025300">
    <property type="entry name" value="BetaGal_jelly_roll_dom"/>
</dbReference>
<sequence>GYGGCRLLTGPDFLSVFNLDLWASNAKMISFYMFYGGTSWGAIPYPGIYTSYDYGATISESRQLTTKYDEMKRQGLYLRSSPDFYKTDWVADTNTGLSVSTNPASYITELRNPDTQAGYFIARQANSSSTETITFKLNITTSAGALKIPIVASAITIGGRQSKVITTDGNFGFGSKVLYSTAQIFFAGVIDGRDVLFLHGDTNQTHETALALTGTQNKLRPSPSVTLSAKVPGLPHELTVVTFMTGISDLITVWDSNTQLVLFADTATAATFWSPVIAGRSADPFRNYWGIGTNESIIVGGPYLVRDASISGTTLALRGDLQTGVELRVIAPRSMKTINWNGARVSIDLAASSVITSRGGFVGQLEHKSPLSHIQVPRLTGWKYRDSLPEIQHGFDDSSWTIANHTSTNIPYPPYYNNGRILYGCDYGFCENVVLWRGHFMATGEEQSVNLSVNGGQNFAASVWLNNDFLNSYTISNAEEFNQTFAFPAGAIMTGKDNVITVIQDNMGLDENGYNPPNVLKSPRGIRGFQLDTGGPFAEWKVQGKVGGYNNFPDKVRGVLNEGGLFGERKGWHLPSFSTSTWETRPLLEGLPNGAGVGFFVTTFDLNLQGVDAMMSFTFTEALGQTYRAFLFVNGWMMGKRVGNLGPQAKFPVHEGILNYHGKNTVAVAIWSLANQTVSPNLELVLDAVVDGGVGNVVADNPSWSPVGRE</sequence>
<dbReference type="InterPro" id="IPR036833">
    <property type="entry name" value="BetaGal_dom3_sf"/>
</dbReference>
<dbReference type="InterPro" id="IPR001944">
    <property type="entry name" value="Glycoside_Hdrlase_35"/>
</dbReference>
<feature type="domain" description="Beta-galactosidase" evidence="9">
    <location>
        <begin position="86"/>
        <end position="272"/>
    </location>
</feature>
<dbReference type="InterPro" id="IPR017853">
    <property type="entry name" value="GH"/>
</dbReference>
<dbReference type="SUPFAM" id="SSF51445">
    <property type="entry name" value="(Trans)glycosidases"/>
    <property type="match status" value="1"/>
</dbReference>
<keyword evidence="4" id="KW-0732">Signal</keyword>
<evidence type="ECO:0000256" key="1">
    <source>
        <dbReference type="ARBA" id="ARBA00001412"/>
    </source>
</evidence>
<dbReference type="OrthoDB" id="1657402at2759"/>
<reference evidence="11" key="1">
    <citation type="journal article" date="2014" name="Proc. Natl. Acad. Sci. U.S.A.">
        <title>Extensive sampling of basidiomycete genomes demonstrates inadequacy of the white-rot/brown-rot paradigm for wood decay fungi.</title>
        <authorList>
            <person name="Riley R."/>
            <person name="Salamov A.A."/>
            <person name="Brown D.W."/>
            <person name="Nagy L.G."/>
            <person name="Floudas D."/>
            <person name="Held B.W."/>
            <person name="Levasseur A."/>
            <person name="Lombard V."/>
            <person name="Morin E."/>
            <person name="Otillar R."/>
            <person name="Lindquist E.A."/>
            <person name="Sun H."/>
            <person name="LaButti K.M."/>
            <person name="Schmutz J."/>
            <person name="Jabbour D."/>
            <person name="Luo H."/>
            <person name="Baker S.E."/>
            <person name="Pisabarro A.G."/>
            <person name="Walton J.D."/>
            <person name="Blanchette R.A."/>
            <person name="Henrissat B."/>
            <person name="Martin F."/>
            <person name="Cullen D."/>
            <person name="Hibbett D.S."/>
            <person name="Grigoriev I.V."/>
        </authorList>
    </citation>
    <scope>NUCLEOTIDE SEQUENCE [LARGE SCALE GENOMIC DNA]</scope>
    <source>
        <strain evidence="11">CBS 339.88</strain>
    </source>
</reference>
<dbReference type="SUPFAM" id="SSF117100">
    <property type="entry name" value="Beta-galactosidase LacA, domain 3"/>
    <property type="match status" value="1"/>
</dbReference>
<dbReference type="SUPFAM" id="SSF49785">
    <property type="entry name" value="Galactose-binding domain-like"/>
    <property type="match status" value="2"/>
</dbReference>
<dbReference type="SMART" id="SM01029">
    <property type="entry name" value="BetaGal_dom2"/>
    <property type="match status" value="1"/>
</dbReference>
<keyword evidence="5" id="KW-0378">Hydrolase</keyword>
<evidence type="ECO:0000256" key="2">
    <source>
        <dbReference type="ARBA" id="ARBA00009809"/>
    </source>
</evidence>
<keyword evidence="7" id="KW-0326">Glycosidase</keyword>
<evidence type="ECO:0000259" key="9">
    <source>
        <dbReference type="SMART" id="SM01029"/>
    </source>
</evidence>
<dbReference type="GO" id="GO:0004565">
    <property type="term" value="F:beta-galactosidase activity"/>
    <property type="evidence" value="ECO:0007669"/>
    <property type="project" value="UniProtKB-EC"/>
</dbReference>
<evidence type="ECO:0000256" key="4">
    <source>
        <dbReference type="ARBA" id="ARBA00022729"/>
    </source>
</evidence>
<dbReference type="Pfam" id="PF10435">
    <property type="entry name" value="BetaGal_dom2"/>
    <property type="match status" value="1"/>
</dbReference>
<dbReference type="PRINTS" id="PR00742">
    <property type="entry name" value="GLHYDRLASE35"/>
</dbReference>
<dbReference type="STRING" id="685588.A0A067SIV4"/>
<dbReference type="InterPro" id="IPR008979">
    <property type="entry name" value="Galactose-bd-like_sf"/>
</dbReference>
<dbReference type="Gene3D" id="3.20.20.80">
    <property type="entry name" value="Glycosidases"/>
    <property type="match status" value="1"/>
</dbReference>
<evidence type="ECO:0000256" key="3">
    <source>
        <dbReference type="ARBA" id="ARBA00012756"/>
    </source>
</evidence>
<dbReference type="InterPro" id="IPR018954">
    <property type="entry name" value="Betagal_dom2"/>
</dbReference>
<comment type="catalytic activity">
    <reaction evidence="1">
        <text>Hydrolysis of terminal non-reducing beta-D-galactose residues in beta-D-galactosides.</text>
        <dbReference type="EC" id="3.2.1.23"/>
    </reaction>
</comment>
<dbReference type="Pfam" id="PF01301">
    <property type="entry name" value="Glyco_hydro_35"/>
    <property type="match status" value="1"/>
</dbReference>
<feature type="non-terminal residue" evidence="10">
    <location>
        <position position="1"/>
    </location>
</feature>
<dbReference type="Proteomes" id="UP000027222">
    <property type="component" value="Unassembled WGS sequence"/>
</dbReference>
<gene>
    <name evidence="10" type="ORF">GALMADRAFT_80472</name>
</gene>
<dbReference type="HOGENOM" id="CLU_005732_1_0_1"/>
<dbReference type="InterPro" id="IPR031330">
    <property type="entry name" value="Gly_Hdrlase_35_cat"/>
</dbReference>
<dbReference type="Gene3D" id="2.102.20.10">
    <property type="entry name" value="Beta-galactosidase, domain 2"/>
    <property type="match status" value="1"/>
</dbReference>
<organism evidence="10 11">
    <name type="scientific">Galerina marginata (strain CBS 339.88)</name>
    <dbReference type="NCBI Taxonomy" id="685588"/>
    <lineage>
        <taxon>Eukaryota</taxon>
        <taxon>Fungi</taxon>
        <taxon>Dikarya</taxon>
        <taxon>Basidiomycota</taxon>
        <taxon>Agaricomycotina</taxon>
        <taxon>Agaricomycetes</taxon>
        <taxon>Agaricomycetidae</taxon>
        <taxon>Agaricales</taxon>
        <taxon>Agaricineae</taxon>
        <taxon>Strophariaceae</taxon>
        <taxon>Galerina</taxon>
    </lineage>
</organism>
<evidence type="ECO:0000256" key="8">
    <source>
        <dbReference type="RuleBase" id="RU003679"/>
    </source>
</evidence>
<evidence type="ECO:0000256" key="5">
    <source>
        <dbReference type="ARBA" id="ARBA00022801"/>
    </source>
</evidence>
<dbReference type="Pfam" id="PF13364">
    <property type="entry name" value="BetaGal_ABD2"/>
    <property type="match status" value="2"/>
</dbReference>
<dbReference type="SUPFAM" id="SSF51011">
    <property type="entry name" value="Glycosyl hydrolase domain"/>
    <property type="match status" value="1"/>
</dbReference>
<name>A0A067SIV4_GALM3</name>
<dbReference type="GO" id="GO:0005975">
    <property type="term" value="P:carbohydrate metabolic process"/>
    <property type="evidence" value="ECO:0007669"/>
    <property type="project" value="InterPro"/>
</dbReference>